<evidence type="ECO:0000256" key="7">
    <source>
        <dbReference type="SAM" id="MobiDB-lite"/>
    </source>
</evidence>
<feature type="transmembrane region" description="Helical" evidence="8">
    <location>
        <begin position="106"/>
        <end position="124"/>
    </location>
</feature>
<dbReference type="Pfam" id="PF07690">
    <property type="entry name" value="MFS_1"/>
    <property type="match status" value="1"/>
</dbReference>
<evidence type="ECO:0000313" key="10">
    <source>
        <dbReference type="Proteomes" id="UP000521943"/>
    </source>
</evidence>
<dbReference type="GO" id="GO:0016020">
    <property type="term" value="C:membrane"/>
    <property type="evidence" value="ECO:0007669"/>
    <property type="project" value="TreeGrafter"/>
</dbReference>
<organism evidence="9 10">
    <name type="scientific">Ephemerocybe angulata</name>
    <dbReference type="NCBI Taxonomy" id="980116"/>
    <lineage>
        <taxon>Eukaryota</taxon>
        <taxon>Fungi</taxon>
        <taxon>Dikarya</taxon>
        <taxon>Basidiomycota</taxon>
        <taxon>Agaricomycotina</taxon>
        <taxon>Agaricomycetes</taxon>
        <taxon>Agaricomycetidae</taxon>
        <taxon>Agaricales</taxon>
        <taxon>Agaricineae</taxon>
        <taxon>Psathyrellaceae</taxon>
        <taxon>Ephemerocybe</taxon>
    </lineage>
</organism>
<keyword evidence="3" id="KW-0813">Transport</keyword>
<keyword evidence="5 8" id="KW-1133">Transmembrane helix</keyword>
<evidence type="ECO:0000256" key="3">
    <source>
        <dbReference type="ARBA" id="ARBA00022448"/>
    </source>
</evidence>
<name>A0A8H6II44_9AGAR</name>
<feature type="transmembrane region" description="Helical" evidence="8">
    <location>
        <begin position="311"/>
        <end position="330"/>
    </location>
</feature>
<evidence type="ECO:0000256" key="4">
    <source>
        <dbReference type="ARBA" id="ARBA00022692"/>
    </source>
</evidence>
<dbReference type="GO" id="GO:0022857">
    <property type="term" value="F:transmembrane transporter activity"/>
    <property type="evidence" value="ECO:0007669"/>
    <property type="project" value="InterPro"/>
</dbReference>
<dbReference type="InterPro" id="IPR036259">
    <property type="entry name" value="MFS_trans_sf"/>
</dbReference>
<feature type="transmembrane region" description="Helical" evidence="8">
    <location>
        <begin position="434"/>
        <end position="452"/>
    </location>
</feature>
<sequence length="479" mass="51150">MSDEKQPQPSHSEAPLQGANDGSASLDSEEHKRSVTADVKVEEETTPSSGARTPNGRTRKQLIASNIQFGALCFCMIVVGWNDGSTGPLIPRIRKVYDVRANGPPYVFVVSCVGFILGALANVWLTDKLGFGKVMVLGAALQVITFSVQSAAPPFPAFVVVNLVNGFGFALQDSQANGFVGSLSHYQQTKMGILHAAYAGVGAFAAPLVSTKFAQMDRWSFHYLTSLGIAVINTIALAVVFRFKEHECLAAGGEDVHVSTAAQEKGKFGQIMKNRSVHLFAFFILFYVGVEVTIGGWMVTFIIDERHGGPSSGYVSSGFFGGLTLGRVILIPVNKWVGERNIFFIYAGLAFGLDFVIWFVPSLVGNAGPCVTVSIIGMLLGPMYPIALNQASRILPPWLLTASIGWIAGFGQAGSAIIPFIAGAISEKHGIKSLHPMLVAMMGTMIVLFALTPDHPPPELAQSSTLESEGADVKEKVTP</sequence>
<dbReference type="InterPro" id="IPR051788">
    <property type="entry name" value="MFS_Transporter"/>
</dbReference>
<evidence type="ECO:0000256" key="1">
    <source>
        <dbReference type="ARBA" id="ARBA00004127"/>
    </source>
</evidence>
<protein>
    <submittedName>
        <fullName evidence="9">Major facilitator superfamily domain-containing protein</fullName>
    </submittedName>
</protein>
<dbReference type="AlphaFoldDB" id="A0A8H6II44"/>
<evidence type="ECO:0000313" key="9">
    <source>
        <dbReference type="EMBL" id="KAF6765354.1"/>
    </source>
</evidence>
<dbReference type="GO" id="GO:0012505">
    <property type="term" value="C:endomembrane system"/>
    <property type="evidence" value="ECO:0007669"/>
    <property type="project" value="UniProtKB-SubCell"/>
</dbReference>
<dbReference type="PANTHER" id="PTHR23514:SF3">
    <property type="entry name" value="BYPASS OF STOP CODON PROTEIN 6"/>
    <property type="match status" value="1"/>
</dbReference>
<dbReference type="EMBL" id="JACGCI010000002">
    <property type="protein sequence ID" value="KAF6765354.1"/>
    <property type="molecule type" value="Genomic_DNA"/>
</dbReference>
<comment type="caution">
    <text evidence="9">The sequence shown here is derived from an EMBL/GenBank/DDBJ whole genome shotgun (WGS) entry which is preliminary data.</text>
</comment>
<feature type="transmembrane region" description="Helical" evidence="8">
    <location>
        <begin position="398"/>
        <end position="422"/>
    </location>
</feature>
<dbReference type="SUPFAM" id="SSF103473">
    <property type="entry name" value="MFS general substrate transporter"/>
    <property type="match status" value="1"/>
</dbReference>
<accession>A0A8H6II44</accession>
<dbReference type="FunFam" id="1.20.1250.20:FF:000286">
    <property type="entry name" value="MFS efflux transporter"/>
    <property type="match status" value="1"/>
</dbReference>
<feature type="transmembrane region" description="Helical" evidence="8">
    <location>
        <begin position="62"/>
        <end position="81"/>
    </location>
</feature>
<keyword evidence="10" id="KW-1185">Reference proteome</keyword>
<feature type="compositionally biased region" description="Basic and acidic residues" evidence="7">
    <location>
        <begin position="28"/>
        <end position="43"/>
    </location>
</feature>
<dbReference type="Gene3D" id="1.20.1250.20">
    <property type="entry name" value="MFS general substrate transporter like domains"/>
    <property type="match status" value="2"/>
</dbReference>
<evidence type="ECO:0000256" key="2">
    <source>
        <dbReference type="ARBA" id="ARBA00008335"/>
    </source>
</evidence>
<dbReference type="OrthoDB" id="413079at2759"/>
<dbReference type="PANTHER" id="PTHR23514">
    <property type="entry name" value="BYPASS OF STOP CODON PROTEIN 6"/>
    <property type="match status" value="1"/>
</dbReference>
<evidence type="ECO:0000256" key="8">
    <source>
        <dbReference type="SAM" id="Phobius"/>
    </source>
</evidence>
<feature type="transmembrane region" description="Helical" evidence="8">
    <location>
        <begin position="342"/>
        <end position="360"/>
    </location>
</feature>
<evidence type="ECO:0000256" key="6">
    <source>
        <dbReference type="ARBA" id="ARBA00023136"/>
    </source>
</evidence>
<keyword evidence="6 8" id="KW-0472">Membrane</keyword>
<keyword evidence="4 8" id="KW-0812">Transmembrane</keyword>
<gene>
    <name evidence="9" type="ORF">DFP72DRAFT_997902</name>
</gene>
<feature type="transmembrane region" description="Helical" evidence="8">
    <location>
        <begin position="192"/>
        <end position="209"/>
    </location>
</feature>
<dbReference type="Proteomes" id="UP000521943">
    <property type="component" value="Unassembled WGS sequence"/>
</dbReference>
<comment type="subcellular location">
    <subcellularLocation>
        <location evidence="1">Endomembrane system</location>
        <topology evidence="1">Multi-pass membrane protein</topology>
    </subcellularLocation>
</comment>
<dbReference type="InterPro" id="IPR011701">
    <property type="entry name" value="MFS"/>
</dbReference>
<feature type="transmembrane region" description="Helical" evidence="8">
    <location>
        <begin position="221"/>
        <end position="241"/>
    </location>
</feature>
<reference evidence="9 10" key="1">
    <citation type="submission" date="2020-07" db="EMBL/GenBank/DDBJ databases">
        <title>Comparative genomics of pyrophilous fungi reveals a link between fire events and developmental genes.</title>
        <authorList>
            <consortium name="DOE Joint Genome Institute"/>
            <person name="Steindorff A.S."/>
            <person name="Carver A."/>
            <person name="Calhoun S."/>
            <person name="Stillman K."/>
            <person name="Liu H."/>
            <person name="Lipzen A."/>
            <person name="Pangilinan J."/>
            <person name="Labutti K."/>
            <person name="Bruns T.D."/>
            <person name="Grigoriev I.V."/>
        </authorList>
    </citation>
    <scope>NUCLEOTIDE SEQUENCE [LARGE SCALE GENOMIC DNA]</scope>
    <source>
        <strain evidence="9 10">CBS 144469</strain>
    </source>
</reference>
<feature type="compositionally biased region" description="Polar residues" evidence="7">
    <location>
        <begin position="46"/>
        <end position="56"/>
    </location>
</feature>
<feature type="region of interest" description="Disordered" evidence="7">
    <location>
        <begin position="459"/>
        <end position="479"/>
    </location>
</feature>
<feature type="region of interest" description="Disordered" evidence="7">
    <location>
        <begin position="1"/>
        <end position="57"/>
    </location>
</feature>
<comment type="similarity">
    <text evidence="2">Belongs to the major facilitator superfamily.</text>
</comment>
<proteinExistence type="inferred from homology"/>
<feature type="transmembrane region" description="Helical" evidence="8">
    <location>
        <begin position="277"/>
        <end position="299"/>
    </location>
</feature>
<evidence type="ECO:0000256" key="5">
    <source>
        <dbReference type="ARBA" id="ARBA00022989"/>
    </source>
</evidence>